<evidence type="ECO:0000259" key="6">
    <source>
        <dbReference type="PROSITE" id="PS50966"/>
    </source>
</evidence>
<dbReference type="GO" id="GO:0008270">
    <property type="term" value="F:zinc ion binding"/>
    <property type="evidence" value="ECO:0007669"/>
    <property type="project" value="UniProtKB-KW"/>
</dbReference>
<sequence>MNELDPKVWSQAYFATHSKCASTDNNISECFNAWILKTRYMPLTDMLTEIHDMLMERIHKKRDAMRDVDCVLVPKARSVLESSECSVLWDGQDNFQVKWRGVGFCVNLKESTCSCRVWELTGIPCSHSVCAIQKIREDPVDYVEHWFKKDTYMRTYSFCLEVLRGEPFWKETMGDTVLPPPFVKQLRGRPKRGRMKQSQRLNFSRMGRVMHCTICRETWHTRGKCPNKPADYVEKPVRKRMPKRRQMTEEEAERAAESWDQQKRKAKASCEKIQGPKKNRTVV</sequence>
<organism evidence="7 8">
    <name type="scientific">Daucus carota subsp. sativus</name>
    <name type="common">Carrot</name>
    <dbReference type="NCBI Taxonomy" id="79200"/>
    <lineage>
        <taxon>Eukaryota</taxon>
        <taxon>Viridiplantae</taxon>
        <taxon>Streptophyta</taxon>
        <taxon>Embryophyta</taxon>
        <taxon>Tracheophyta</taxon>
        <taxon>Spermatophyta</taxon>
        <taxon>Magnoliopsida</taxon>
        <taxon>eudicotyledons</taxon>
        <taxon>Gunneridae</taxon>
        <taxon>Pentapetalae</taxon>
        <taxon>asterids</taxon>
        <taxon>campanulids</taxon>
        <taxon>Apiales</taxon>
        <taxon>Apiaceae</taxon>
        <taxon>Apioideae</taxon>
        <taxon>Scandiceae</taxon>
        <taxon>Daucinae</taxon>
        <taxon>Daucus</taxon>
        <taxon>Daucus sect. Daucus</taxon>
    </lineage>
</organism>
<gene>
    <name evidence="7" type="ORF">DCAR_0933611</name>
</gene>
<evidence type="ECO:0000256" key="5">
    <source>
        <dbReference type="SAM" id="MobiDB-lite"/>
    </source>
</evidence>
<dbReference type="SMART" id="SM00575">
    <property type="entry name" value="ZnF_PMZ"/>
    <property type="match status" value="1"/>
</dbReference>
<evidence type="ECO:0000256" key="2">
    <source>
        <dbReference type="ARBA" id="ARBA00022771"/>
    </source>
</evidence>
<keyword evidence="8" id="KW-1185">Reference proteome</keyword>
<keyword evidence="3" id="KW-0862">Zinc</keyword>
<name>A0AAF0XU88_DAUCS</name>
<evidence type="ECO:0000313" key="8">
    <source>
        <dbReference type="Proteomes" id="UP000077755"/>
    </source>
</evidence>
<evidence type="ECO:0000256" key="1">
    <source>
        <dbReference type="ARBA" id="ARBA00022723"/>
    </source>
</evidence>
<feature type="region of interest" description="Disordered" evidence="5">
    <location>
        <begin position="237"/>
        <end position="283"/>
    </location>
</feature>
<evidence type="ECO:0000256" key="4">
    <source>
        <dbReference type="PROSITE-ProRule" id="PRU00325"/>
    </source>
</evidence>
<evidence type="ECO:0000256" key="3">
    <source>
        <dbReference type="ARBA" id="ARBA00022833"/>
    </source>
</evidence>
<evidence type="ECO:0000313" key="7">
    <source>
        <dbReference type="EMBL" id="WOH14095.1"/>
    </source>
</evidence>
<dbReference type="InterPro" id="IPR006564">
    <property type="entry name" value="Znf_PMZ"/>
</dbReference>
<proteinExistence type="predicted"/>
<dbReference type="AlphaFoldDB" id="A0AAF0XU88"/>
<dbReference type="InterPro" id="IPR007527">
    <property type="entry name" value="Znf_SWIM"/>
</dbReference>
<feature type="domain" description="SWIM-type" evidence="6">
    <location>
        <begin position="104"/>
        <end position="136"/>
    </location>
</feature>
<keyword evidence="2 4" id="KW-0863">Zinc-finger</keyword>
<dbReference type="Pfam" id="PF04434">
    <property type="entry name" value="SWIM"/>
    <property type="match status" value="1"/>
</dbReference>
<dbReference type="PANTHER" id="PTHR31973">
    <property type="entry name" value="POLYPROTEIN, PUTATIVE-RELATED"/>
    <property type="match status" value="1"/>
</dbReference>
<reference evidence="7" key="2">
    <citation type="submission" date="2022-03" db="EMBL/GenBank/DDBJ databases">
        <title>Draft title - Genomic analysis of global carrot germplasm unveils the trajectory of domestication and the origin of high carotenoid orange carrot.</title>
        <authorList>
            <person name="Iorizzo M."/>
            <person name="Ellison S."/>
            <person name="Senalik D."/>
            <person name="Macko-Podgorni A."/>
            <person name="Grzebelus D."/>
            <person name="Bostan H."/>
            <person name="Rolling W."/>
            <person name="Curaba J."/>
            <person name="Simon P."/>
        </authorList>
    </citation>
    <scope>NUCLEOTIDE SEQUENCE</scope>
    <source>
        <tissue evidence="7">Leaf</tissue>
    </source>
</reference>
<dbReference type="PANTHER" id="PTHR31973:SF187">
    <property type="entry name" value="MUTATOR TRANSPOSASE MUDRA PROTEIN"/>
    <property type="match status" value="1"/>
</dbReference>
<dbReference type="EMBL" id="CP093351">
    <property type="protein sequence ID" value="WOH14095.1"/>
    <property type="molecule type" value="Genomic_DNA"/>
</dbReference>
<dbReference type="Proteomes" id="UP000077755">
    <property type="component" value="Chromosome 9"/>
</dbReference>
<keyword evidence="1" id="KW-0479">Metal-binding</keyword>
<reference evidence="7" key="1">
    <citation type="journal article" date="2016" name="Nat. Genet.">
        <title>A high-quality carrot genome assembly provides new insights into carotenoid accumulation and asterid genome evolution.</title>
        <authorList>
            <person name="Iorizzo M."/>
            <person name="Ellison S."/>
            <person name="Senalik D."/>
            <person name="Zeng P."/>
            <person name="Satapoomin P."/>
            <person name="Huang J."/>
            <person name="Bowman M."/>
            <person name="Iovene M."/>
            <person name="Sanseverino W."/>
            <person name="Cavagnaro P."/>
            <person name="Yildiz M."/>
            <person name="Macko-Podgorni A."/>
            <person name="Moranska E."/>
            <person name="Grzebelus E."/>
            <person name="Grzebelus D."/>
            <person name="Ashrafi H."/>
            <person name="Zheng Z."/>
            <person name="Cheng S."/>
            <person name="Spooner D."/>
            <person name="Van Deynze A."/>
            <person name="Simon P."/>
        </authorList>
    </citation>
    <scope>NUCLEOTIDE SEQUENCE</scope>
    <source>
        <tissue evidence="7">Leaf</tissue>
    </source>
</reference>
<dbReference type="PROSITE" id="PS50966">
    <property type="entry name" value="ZF_SWIM"/>
    <property type="match status" value="1"/>
</dbReference>
<accession>A0AAF0XU88</accession>
<feature type="compositionally biased region" description="Basic and acidic residues" evidence="5">
    <location>
        <begin position="253"/>
        <end position="263"/>
    </location>
</feature>
<protein>
    <recommendedName>
        <fullName evidence="6">SWIM-type domain-containing protein</fullName>
    </recommendedName>
</protein>